<name>A0A6G7XJC5_9MICO</name>
<dbReference type="Pfam" id="PF00005">
    <property type="entry name" value="ABC_tran"/>
    <property type="match status" value="1"/>
</dbReference>
<evidence type="ECO:0000313" key="4">
    <source>
        <dbReference type="Proteomes" id="UP000502677"/>
    </source>
</evidence>
<keyword evidence="3" id="KW-0547">Nucleotide-binding</keyword>
<dbReference type="Gene3D" id="3.40.50.300">
    <property type="entry name" value="P-loop containing nucleotide triphosphate hydrolases"/>
    <property type="match status" value="1"/>
</dbReference>
<dbReference type="GO" id="GO:0005524">
    <property type="term" value="F:ATP binding"/>
    <property type="evidence" value="ECO:0007669"/>
    <property type="project" value="UniProtKB-KW"/>
</dbReference>
<sequence length="256" mass="27852">MELDRESNEPTTQLDVSRATARHEEEPVLRAEGIGVDASWGHIYGPVDLTVRRGGVTVLVGSGGRGRTALLLTLAGRMKPTTGTLTGFGKTKDAQHLFSNATIAHVNEVDGIGQTIRVSDIVTEQIRWAAPWYAWVPPATEEDLERICRPVFGDYSLPTMDAMVEELPEFTNALFRIAVANIRKPPLLVVGGIDNLTSVAAASKLLDRLIVLGKDQTVITADVNGVALKEGITEVIEVHNLTDHQFAVLEHEAFVR</sequence>
<dbReference type="Proteomes" id="UP000502677">
    <property type="component" value="Chromosome"/>
</dbReference>
<feature type="region of interest" description="Disordered" evidence="1">
    <location>
        <begin position="1"/>
        <end position="26"/>
    </location>
</feature>
<accession>A0A6G7XJC5</accession>
<dbReference type="RefSeq" id="WP_166292809.1">
    <property type="nucleotide sequence ID" value="NZ_CP049863.1"/>
</dbReference>
<organism evidence="3 4">
    <name type="scientific">Leucobacter viscericola</name>
    <dbReference type="NCBI Taxonomy" id="2714935"/>
    <lineage>
        <taxon>Bacteria</taxon>
        <taxon>Bacillati</taxon>
        <taxon>Actinomycetota</taxon>
        <taxon>Actinomycetes</taxon>
        <taxon>Micrococcales</taxon>
        <taxon>Microbacteriaceae</taxon>
        <taxon>Leucobacter</taxon>
    </lineage>
</organism>
<keyword evidence="3" id="KW-0067">ATP-binding</keyword>
<dbReference type="EMBL" id="CP049863">
    <property type="protein sequence ID" value="QIK64477.1"/>
    <property type="molecule type" value="Genomic_DNA"/>
</dbReference>
<proteinExistence type="predicted"/>
<protein>
    <submittedName>
        <fullName evidence="3">ATP-binding cassette domain-containing protein</fullName>
    </submittedName>
</protein>
<dbReference type="InterPro" id="IPR027417">
    <property type="entry name" value="P-loop_NTPase"/>
</dbReference>
<evidence type="ECO:0000256" key="1">
    <source>
        <dbReference type="SAM" id="MobiDB-lite"/>
    </source>
</evidence>
<reference evidence="3 4" key="1">
    <citation type="submission" date="2020-03" db="EMBL/GenBank/DDBJ databases">
        <title>Leucobacter sp. nov., isolated from beetles.</title>
        <authorList>
            <person name="Hyun D.-W."/>
            <person name="Bae J.-W."/>
        </authorList>
    </citation>
    <scope>NUCLEOTIDE SEQUENCE [LARGE SCALE GENOMIC DNA]</scope>
    <source>
        <strain evidence="3 4">HDW9C</strain>
    </source>
</reference>
<gene>
    <name evidence="3" type="ORF">G7068_15610</name>
</gene>
<evidence type="ECO:0000313" key="3">
    <source>
        <dbReference type="EMBL" id="QIK64477.1"/>
    </source>
</evidence>
<evidence type="ECO:0000259" key="2">
    <source>
        <dbReference type="Pfam" id="PF00005"/>
    </source>
</evidence>
<dbReference type="AlphaFoldDB" id="A0A6G7XJC5"/>
<dbReference type="SUPFAM" id="SSF52540">
    <property type="entry name" value="P-loop containing nucleoside triphosphate hydrolases"/>
    <property type="match status" value="1"/>
</dbReference>
<dbReference type="GO" id="GO:0016887">
    <property type="term" value="F:ATP hydrolysis activity"/>
    <property type="evidence" value="ECO:0007669"/>
    <property type="project" value="InterPro"/>
</dbReference>
<feature type="domain" description="ABC transporter" evidence="2">
    <location>
        <begin position="46"/>
        <end position="135"/>
    </location>
</feature>
<dbReference type="KEGG" id="lvi:G7068_15610"/>
<keyword evidence="4" id="KW-1185">Reference proteome</keyword>
<dbReference type="InterPro" id="IPR003439">
    <property type="entry name" value="ABC_transporter-like_ATP-bd"/>
</dbReference>